<keyword evidence="1" id="KW-0812">Transmembrane</keyword>
<evidence type="ECO:0000256" key="1">
    <source>
        <dbReference type="SAM" id="Phobius"/>
    </source>
</evidence>
<dbReference type="AlphaFoldDB" id="E4Z2W9"/>
<evidence type="ECO:0000313" key="2">
    <source>
        <dbReference type="EMBL" id="CBY42047.1"/>
    </source>
</evidence>
<proteinExistence type="predicted"/>
<name>E4Z2W9_OIKDI</name>
<gene>
    <name evidence="2" type="ORF">GSOID_T00025709001</name>
</gene>
<feature type="non-terminal residue" evidence="2">
    <location>
        <position position="1"/>
    </location>
</feature>
<organism evidence="2">
    <name type="scientific">Oikopleura dioica</name>
    <name type="common">Tunicate</name>
    <dbReference type="NCBI Taxonomy" id="34765"/>
    <lineage>
        <taxon>Eukaryota</taxon>
        <taxon>Metazoa</taxon>
        <taxon>Chordata</taxon>
        <taxon>Tunicata</taxon>
        <taxon>Appendicularia</taxon>
        <taxon>Copelata</taxon>
        <taxon>Oikopleuridae</taxon>
        <taxon>Oikopleura</taxon>
    </lineage>
</organism>
<keyword evidence="1" id="KW-0472">Membrane</keyword>
<protein>
    <submittedName>
        <fullName evidence="2">Uncharacterized protein</fullName>
    </submittedName>
</protein>
<feature type="transmembrane region" description="Helical" evidence="1">
    <location>
        <begin position="12"/>
        <end position="29"/>
    </location>
</feature>
<dbReference type="Proteomes" id="UP000011014">
    <property type="component" value="Unassembled WGS sequence"/>
</dbReference>
<reference evidence="2" key="1">
    <citation type="journal article" date="2010" name="Science">
        <title>Plasticity of animal genome architecture unmasked by rapid evolution of a pelagic tunicate.</title>
        <authorList>
            <person name="Denoeud F."/>
            <person name="Henriet S."/>
            <person name="Mungpakdee S."/>
            <person name="Aury J.M."/>
            <person name="Da Silva C."/>
            <person name="Brinkmann H."/>
            <person name="Mikhaleva J."/>
            <person name="Olsen L.C."/>
            <person name="Jubin C."/>
            <person name="Canestro C."/>
            <person name="Bouquet J.M."/>
            <person name="Danks G."/>
            <person name="Poulain J."/>
            <person name="Campsteijn C."/>
            <person name="Adamski M."/>
            <person name="Cross I."/>
            <person name="Yadetie F."/>
            <person name="Muffato M."/>
            <person name="Louis A."/>
            <person name="Butcher S."/>
            <person name="Tsagkogeorga G."/>
            <person name="Konrad A."/>
            <person name="Singh S."/>
            <person name="Jensen M.F."/>
            <person name="Cong E.H."/>
            <person name="Eikeseth-Otteraa H."/>
            <person name="Noel B."/>
            <person name="Anthouard V."/>
            <person name="Porcel B.M."/>
            <person name="Kachouri-Lafond R."/>
            <person name="Nishino A."/>
            <person name="Ugolini M."/>
            <person name="Chourrout P."/>
            <person name="Nishida H."/>
            <person name="Aasland R."/>
            <person name="Huzurbazar S."/>
            <person name="Westhof E."/>
            <person name="Delsuc F."/>
            <person name="Lehrach H."/>
            <person name="Reinhardt R."/>
            <person name="Weissenbach J."/>
            <person name="Roy S.W."/>
            <person name="Artiguenave F."/>
            <person name="Postlethwait J.H."/>
            <person name="Manak J.R."/>
            <person name="Thompson E.M."/>
            <person name="Jaillon O."/>
            <person name="Du Pasquier L."/>
            <person name="Boudinot P."/>
            <person name="Liberles D.A."/>
            <person name="Volff J.N."/>
            <person name="Philippe H."/>
            <person name="Lenhard B."/>
            <person name="Roest Crollius H."/>
            <person name="Wincker P."/>
            <person name="Chourrout D."/>
        </authorList>
    </citation>
    <scope>NUCLEOTIDE SEQUENCE [LARGE SCALE GENOMIC DNA]</scope>
</reference>
<sequence>ERELPETSQTPSLMRSLIASIIFFSISAFRSRHSNMIQDFLKRKFI</sequence>
<accession>E4Z2W9</accession>
<keyword evidence="1" id="KW-1133">Transmembrane helix</keyword>
<dbReference type="EMBL" id="FN656825">
    <property type="protein sequence ID" value="CBY42047.1"/>
    <property type="molecule type" value="Genomic_DNA"/>
</dbReference>